<dbReference type="PANTHER" id="PTHR42060">
    <property type="entry name" value="NHL REPEAT-CONTAINING PROTEIN-RELATED"/>
    <property type="match status" value="1"/>
</dbReference>
<evidence type="ECO:0008006" key="3">
    <source>
        <dbReference type="Google" id="ProtNLM"/>
    </source>
</evidence>
<proteinExistence type="predicted"/>
<evidence type="ECO:0000313" key="1">
    <source>
        <dbReference type="EMBL" id="KIM81024.1"/>
    </source>
</evidence>
<dbReference type="InterPro" id="IPR011042">
    <property type="entry name" value="6-blade_b-propeller_TolB-like"/>
</dbReference>
<dbReference type="SUPFAM" id="SSF63829">
    <property type="entry name" value="Calcium-dependent phosphotriesterase"/>
    <property type="match status" value="1"/>
</dbReference>
<evidence type="ECO:0000313" key="2">
    <source>
        <dbReference type="Proteomes" id="UP000054166"/>
    </source>
</evidence>
<gene>
    <name evidence="1" type="ORF">PILCRDRAFT_38093</name>
</gene>
<dbReference type="Proteomes" id="UP000054166">
    <property type="component" value="Unassembled WGS sequence"/>
</dbReference>
<dbReference type="OrthoDB" id="2896642at2759"/>
<keyword evidence="2" id="KW-1185">Reference proteome</keyword>
<feature type="non-terminal residue" evidence="1">
    <location>
        <position position="1"/>
    </location>
</feature>
<dbReference type="InterPro" id="IPR052998">
    <property type="entry name" value="Hetero-Diels-Alderase-like"/>
</dbReference>
<reference evidence="1 2" key="1">
    <citation type="submission" date="2014-04" db="EMBL/GenBank/DDBJ databases">
        <authorList>
            <consortium name="DOE Joint Genome Institute"/>
            <person name="Kuo A."/>
            <person name="Tarkka M."/>
            <person name="Buscot F."/>
            <person name="Kohler A."/>
            <person name="Nagy L.G."/>
            <person name="Floudas D."/>
            <person name="Copeland A."/>
            <person name="Barry K.W."/>
            <person name="Cichocki N."/>
            <person name="Veneault-Fourrey C."/>
            <person name="LaButti K."/>
            <person name="Lindquist E.A."/>
            <person name="Lipzen A."/>
            <person name="Lundell T."/>
            <person name="Morin E."/>
            <person name="Murat C."/>
            <person name="Sun H."/>
            <person name="Tunlid A."/>
            <person name="Henrissat B."/>
            <person name="Grigoriev I.V."/>
            <person name="Hibbett D.S."/>
            <person name="Martin F."/>
            <person name="Nordberg H.P."/>
            <person name="Cantor M.N."/>
            <person name="Hua S.X."/>
        </authorList>
    </citation>
    <scope>NUCLEOTIDE SEQUENCE [LARGE SCALE GENOMIC DNA]</scope>
    <source>
        <strain evidence="1 2">F 1598</strain>
    </source>
</reference>
<dbReference type="STRING" id="765440.A0A0C3FML9"/>
<organism evidence="1 2">
    <name type="scientific">Piloderma croceum (strain F 1598)</name>
    <dbReference type="NCBI Taxonomy" id="765440"/>
    <lineage>
        <taxon>Eukaryota</taxon>
        <taxon>Fungi</taxon>
        <taxon>Dikarya</taxon>
        <taxon>Basidiomycota</taxon>
        <taxon>Agaricomycotina</taxon>
        <taxon>Agaricomycetes</taxon>
        <taxon>Agaricomycetidae</taxon>
        <taxon>Atheliales</taxon>
        <taxon>Atheliaceae</taxon>
        <taxon>Piloderma</taxon>
    </lineage>
</organism>
<dbReference type="InParanoid" id="A0A0C3FML9"/>
<dbReference type="EMBL" id="KN833001">
    <property type="protein sequence ID" value="KIM81024.1"/>
    <property type="molecule type" value="Genomic_DNA"/>
</dbReference>
<feature type="non-terminal residue" evidence="1">
    <location>
        <position position="295"/>
    </location>
</feature>
<dbReference type="Gene3D" id="2.120.10.30">
    <property type="entry name" value="TolB, C-terminal domain"/>
    <property type="match status" value="1"/>
</dbReference>
<dbReference type="AlphaFoldDB" id="A0A0C3FML9"/>
<name>A0A0C3FML9_PILCF</name>
<protein>
    <recommendedName>
        <fullName evidence="3">SMP-30/Gluconolactonase/LRE-like region domain-containing protein</fullName>
    </recommendedName>
</protein>
<accession>A0A0C3FML9</accession>
<dbReference type="HOGENOM" id="CLU_052989_1_0_1"/>
<dbReference type="PANTHER" id="PTHR42060:SF1">
    <property type="entry name" value="NHL REPEAT-CONTAINING PROTEIN"/>
    <property type="match status" value="1"/>
</dbReference>
<reference evidence="2" key="2">
    <citation type="submission" date="2015-01" db="EMBL/GenBank/DDBJ databases">
        <title>Evolutionary Origins and Diversification of the Mycorrhizal Mutualists.</title>
        <authorList>
            <consortium name="DOE Joint Genome Institute"/>
            <consortium name="Mycorrhizal Genomics Consortium"/>
            <person name="Kohler A."/>
            <person name="Kuo A."/>
            <person name="Nagy L.G."/>
            <person name="Floudas D."/>
            <person name="Copeland A."/>
            <person name="Barry K.W."/>
            <person name="Cichocki N."/>
            <person name="Veneault-Fourrey C."/>
            <person name="LaButti K."/>
            <person name="Lindquist E.A."/>
            <person name="Lipzen A."/>
            <person name="Lundell T."/>
            <person name="Morin E."/>
            <person name="Murat C."/>
            <person name="Riley R."/>
            <person name="Ohm R."/>
            <person name="Sun H."/>
            <person name="Tunlid A."/>
            <person name="Henrissat B."/>
            <person name="Grigoriev I.V."/>
            <person name="Hibbett D.S."/>
            <person name="Martin F."/>
        </authorList>
    </citation>
    <scope>NUCLEOTIDE SEQUENCE [LARGE SCALE GENOMIC DNA]</scope>
    <source>
        <strain evidence="2">F 1598</strain>
    </source>
</reference>
<sequence length="295" mass="31103">NKTWVENLAIRQNGQILVTVLSAPELYQVDPFHTDSPPTLIHRIPGVMGLLGIVELQHDVFYVIAGNWSVVTLSTTNGSYSVWKVEFGSGKVLDGAIDPPAIVSKVVDIPEGVFLNGMAVLNESRGLVVIGDAGAGQVFTLDVETGKYSKTIDDPTMKPTPALQLGINGLKIRDGFLYYTSSAQAVFNRIPINGADGSPAGPVEAVARFILGDDFSFDPAGNAYISQDPLNTVSKVTWGGMVSIVAGSLDLTQVAGATATGFGRTPNDRSVLYVTTSGGYLGPVIMQGGKVVAIY</sequence>